<dbReference type="InterPro" id="IPR020095">
    <property type="entry name" value="PsdUridine_synth_TruA_C"/>
</dbReference>
<dbReference type="Gene3D" id="3.30.70.580">
    <property type="entry name" value="Pseudouridine synthase I, catalytic domain, N-terminal subdomain"/>
    <property type="match status" value="1"/>
</dbReference>
<dbReference type="PANTHER" id="PTHR11142">
    <property type="entry name" value="PSEUDOURIDYLATE SYNTHASE"/>
    <property type="match status" value="1"/>
</dbReference>
<protein>
    <submittedName>
        <fullName evidence="6">tRNA pseudouridine synthase 3</fullName>
    </submittedName>
</protein>
<name>A0A8H6SEA8_9AGAR</name>
<dbReference type="AlphaFoldDB" id="A0A8H6SEA8"/>
<dbReference type="RefSeq" id="XP_037217554.1">
    <property type="nucleotide sequence ID" value="XM_037366142.1"/>
</dbReference>
<comment type="similarity">
    <text evidence="1">Belongs to the tRNA pseudouridine synthase TruA family.</text>
</comment>
<dbReference type="Pfam" id="PF01416">
    <property type="entry name" value="PseudoU_synth_1"/>
    <property type="match status" value="1"/>
</dbReference>
<dbReference type="GO" id="GO:0031119">
    <property type="term" value="P:tRNA pseudouridine synthesis"/>
    <property type="evidence" value="ECO:0007669"/>
    <property type="project" value="TreeGrafter"/>
</dbReference>
<feature type="region of interest" description="Disordered" evidence="4">
    <location>
        <begin position="171"/>
        <end position="205"/>
    </location>
</feature>
<dbReference type="InterPro" id="IPR020094">
    <property type="entry name" value="TruA/RsuA/RluB/E/F_N"/>
</dbReference>
<evidence type="ECO:0000256" key="3">
    <source>
        <dbReference type="ARBA" id="ARBA00023235"/>
    </source>
</evidence>
<dbReference type="InterPro" id="IPR001406">
    <property type="entry name" value="PsdUridine_synth_TruA"/>
</dbReference>
<dbReference type="SUPFAM" id="SSF55120">
    <property type="entry name" value="Pseudouridine synthase"/>
    <property type="match status" value="1"/>
</dbReference>
<evidence type="ECO:0000256" key="2">
    <source>
        <dbReference type="ARBA" id="ARBA00022694"/>
    </source>
</evidence>
<dbReference type="GO" id="GO:0003723">
    <property type="term" value="F:RNA binding"/>
    <property type="evidence" value="ECO:0007669"/>
    <property type="project" value="InterPro"/>
</dbReference>
<evidence type="ECO:0000313" key="7">
    <source>
        <dbReference type="Proteomes" id="UP000636479"/>
    </source>
</evidence>
<organism evidence="6 7">
    <name type="scientific">Mycena indigotica</name>
    <dbReference type="NCBI Taxonomy" id="2126181"/>
    <lineage>
        <taxon>Eukaryota</taxon>
        <taxon>Fungi</taxon>
        <taxon>Dikarya</taxon>
        <taxon>Basidiomycota</taxon>
        <taxon>Agaricomycotina</taxon>
        <taxon>Agaricomycetes</taxon>
        <taxon>Agaricomycetidae</taxon>
        <taxon>Agaricales</taxon>
        <taxon>Marasmiineae</taxon>
        <taxon>Mycenaceae</taxon>
        <taxon>Mycena</taxon>
    </lineage>
</organism>
<proteinExistence type="inferred from homology"/>
<reference evidence="6" key="1">
    <citation type="submission" date="2020-05" db="EMBL/GenBank/DDBJ databases">
        <title>Mycena genomes resolve the evolution of fungal bioluminescence.</title>
        <authorList>
            <person name="Tsai I.J."/>
        </authorList>
    </citation>
    <scope>NUCLEOTIDE SEQUENCE</scope>
    <source>
        <strain evidence="6">171206Taipei</strain>
    </source>
</reference>
<comment type="caution">
    <text evidence="6">The sequence shown here is derived from an EMBL/GenBank/DDBJ whole genome shotgun (WGS) entry which is preliminary data.</text>
</comment>
<dbReference type="GO" id="GO:0005737">
    <property type="term" value="C:cytoplasm"/>
    <property type="evidence" value="ECO:0007669"/>
    <property type="project" value="TreeGrafter"/>
</dbReference>
<evidence type="ECO:0000256" key="4">
    <source>
        <dbReference type="SAM" id="MobiDB-lite"/>
    </source>
</evidence>
<accession>A0A8H6SEA8</accession>
<dbReference type="GO" id="GO:0005634">
    <property type="term" value="C:nucleus"/>
    <property type="evidence" value="ECO:0007669"/>
    <property type="project" value="TreeGrafter"/>
</dbReference>
<sequence length="508" mass="56692">MNACLRTNIRAMASSTYESWSKHDLIAKLIQLEAAAQPVASTSTSTANSRRPWREFDFSAYPRRKIALKFCYSGWEYNGLAIQADVTPLPTVEGVLFDALSKARLIDGEAGMEGCEWERCGRTDRGVSAAGQVVSLWVRSALNTNNTEKPKPVVSEEELDLDTDDTTFPTLSASDFGTLDGPVSPATHNRPRKRNKEPDPNRQEHNFPAILNRLLPPTIRVLAWSPVAPSFSSRFACTSRHYKYFFSPSLDGLDVSKMQAAANYLIGSHDFRNFCKIDPAKQLTEYRRHITRADISGTDSNGMHVFDLIGSAFLYHQVRHIMAILFLVGAGLEKPSIVPTLLNVTSNAEKVIGEAELPVLDTKPEYQMADGLPLMLYACHYPEGLLDWQTDTVKPAAQKYDSSADADAFAQLQYALARSEMYSTLNNAFSDAAQEHHYPETSNSTTTTYTIPLGGATFRRSSKYVPLLLRNRNKHFEVVNERWRVGKGARKKAVQDKINGSERWSLPV</sequence>
<dbReference type="GO" id="GO:1990481">
    <property type="term" value="P:mRNA pseudouridine synthesis"/>
    <property type="evidence" value="ECO:0007669"/>
    <property type="project" value="TreeGrafter"/>
</dbReference>
<dbReference type="HAMAP" id="MF_00171">
    <property type="entry name" value="TruA"/>
    <property type="match status" value="1"/>
</dbReference>
<gene>
    <name evidence="6" type="ORF">MIND_00952600</name>
</gene>
<dbReference type="GO" id="GO:0009982">
    <property type="term" value="F:pseudouridine synthase activity"/>
    <property type="evidence" value="ECO:0007669"/>
    <property type="project" value="InterPro"/>
</dbReference>
<keyword evidence="7" id="KW-1185">Reference proteome</keyword>
<dbReference type="GeneID" id="59348658"/>
<dbReference type="Gene3D" id="3.30.70.660">
    <property type="entry name" value="Pseudouridine synthase I, catalytic domain, C-terminal subdomain"/>
    <property type="match status" value="1"/>
</dbReference>
<keyword evidence="3" id="KW-0413">Isomerase</keyword>
<evidence type="ECO:0000256" key="1">
    <source>
        <dbReference type="ARBA" id="ARBA00009375"/>
    </source>
</evidence>
<dbReference type="InterPro" id="IPR020097">
    <property type="entry name" value="PsdUridine_synth_TruA_a/b_dom"/>
</dbReference>
<dbReference type="InterPro" id="IPR020103">
    <property type="entry name" value="PsdUridine_synth_cat_dom_sf"/>
</dbReference>
<evidence type="ECO:0000259" key="5">
    <source>
        <dbReference type="Pfam" id="PF01416"/>
    </source>
</evidence>
<evidence type="ECO:0000313" key="6">
    <source>
        <dbReference type="EMBL" id="KAF7297195.1"/>
    </source>
</evidence>
<keyword evidence="2" id="KW-0819">tRNA processing</keyword>
<feature type="compositionally biased region" description="Basic and acidic residues" evidence="4">
    <location>
        <begin position="196"/>
        <end position="205"/>
    </location>
</feature>
<dbReference type="PANTHER" id="PTHR11142:SF5">
    <property type="entry name" value="TRNA PSEUDOURIDINE(38_39) SYNTHASE"/>
    <property type="match status" value="1"/>
</dbReference>
<feature type="domain" description="Pseudouridine synthase I TruA alpha/beta" evidence="5">
    <location>
        <begin position="261"/>
        <end position="382"/>
    </location>
</feature>
<dbReference type="OrthoDB" id="25767at2759"/>
<dbReference type="EMBL" id="JACAZF010000008">
    <property type="protein sequence ID" value="KAF7297195.1"/>
    <property type="molecule type" value="Genomic_DNA"/>
</dbReference>
<dbReference type="Proteomes" id="UP000636479">
    <property type="component" value="Unassembled WGS sequence"/>
</dbReference>